<reference evidence="3" key="1">
    <citation type="submission" date="2023-06" db="EMBL/GenBank/DDBJ databases">
        <title>Genome-scale phylogeny and comparative genomics of the fungal order Sordariales.</title>
        <authorList>
            <consortium name="Lawrence Berkeley National Laboratory"/>
            <person name="Hensen N."/>
            <person name="Bonometti L."/>
            <person name="Westerberg I."/>
            <person name="Brannstrom I.O."/>
            <person name="Guillou S."/>
            <person name="Cros-Aarteil S."/>
            <person name="Calhoun S."/>
            <person name="Haridas S."/>
            <person name="Kuo A."/>
            <person name="Mondo S."/>
            <person name="Pangilinan J."/>
            <person name="Riley R."/>
            <person name="Labutti K."/>
            <person name="Andreopoulos B."/>
            <person name="Lipzen A."/>
            <person name="Chen C."/>
            <person name="Yanf M."/>
            <person name="Daum C."/>
            <person name="Ng V."/>
            <person name="Clum A."/>
            <person name="Steindorff A."/>
            <person name="Ohm R."/>
            <person name="Martin F."/>
            <person name="Silar P."/>
            <person name="Natvig D."/>
            <person name="Lalanne C."/>
            <person name="Gautier V."/>
            <person name="Ament-Velasquez S.L."/>
            <person name="Kruys A."/>
            <person name="Hutchinson M.I."/>
            <person name="Powell A.J."/>
            <person name="Barry K."/>
            <person name="Miller A.N."/>
            <person name="Grigoriev I.V."/>
            <person name="Debuchy R."/>
            <person name="Gladieux P."/>
            <person name="Thoren M.H."/>
            <person name="Johannesson H."/>
        </authorList>
    </citation>
    <scope>NUCLEOTIDE SEQUENCE</scope>
    <source>
        <strain evidence="3">SMH2532-1</strain>
    </source>
</reference>
<evidence type="ECO:0000313" key="3">
    <source>
        <dbReference type="EMBL" id="KAK0638805.1"/>
    </source>
</evidence>
<keyword evidence="2" id="KW-0812">Transmembrane</keyword>
<protein>
    <submittedName>
        <fullName evidence="3">Uncharacterized protein</fullName>
    </submittedName>
</protein>
<proteinExistence type="predicted"/>
<keyword evidence="2" id="KW-1133">Transmembrane helix</keyword>
<gene>
    <name evidence="3" type="ORF">B0T16DRAFT_394651</name>
</gene>
<dbReference type="EMBL" id="JAULSV010000007">
    <property type="protein sequence ID" value="KAK0638805.1"/>
    <property type="molecule type" value="Genomic_DNA"/>
</dbReference>
<dbReference type="AlphaFoldDB" id="A0AA39XTH4"/>
<feature type="region of interest" description="Disordered" evidence="1">
    <location>
        <begin position="92"/>
        <end position="118"/>
    </location>
</feature>
<feature type="compositionally biased region" description="Polar residues" evidence="1">
    <location>
        <begin position="94"/>
        <end position="116"/>
    </location>
</feature>
<accession>A0AA39XTH4</accession>
<name>A0AA39XTH4_9PEZI</name>
<evidence type="ECO:0000256" key="2">
    <source>
        <dbReference type="SAM" id="Phobius"/>
    </source>
</evidence>
<keyword evidence="4" id="KW-1185">Reference proteome</keyword>
<sequence length="253" mass="27204">MHAVSPKKRNRLSTRSLLWRMRSEVTSNSPRDLSQLSDTLDDFFTLLTTSPWAIPRTSLGDPSADDATRDAIKFQQGIIMAQLLATAREPAELTTATSKPGDNDASQRFNTTTTVPDSRRRVVQDPVSTRILQGLLGAALLLLVLSWLFSPRTAVLAGSPTSVATQAALVSGGNLLGFLPVDAQWRTAEEMAAVMGHGTRFWIGWGTVPNVDGRENGGENGAGLKPALNMTNLHKSTTLHLSGSPTSSAMREP</sequence>
<evidence type="ECO:0000256" key="1">
    <source>
        <dbReference type="SAM" id="MobiDB-lite"/>
    </source>
</evidence>
<comment type="caution">
    <text evidence="3">The sequence shown here is derived from an EMBL/GenBank/DDBJ whole genome shotgun (WGS) entry which is preliminary data.</text>
</comment>
<feature type="transmembrane region" description="Helical" evidence="2">
    <location>
        <begin position="131"/>
        <end position="149"/>
    </location>
</feature>
<evidence type="ECO:0000313" key="4">
    <source>
        <dbReference type="Proteomes" id="UP001174936"/>
    </source>
</evidence>
<organism evidence="3 4">
    <name type="scientific">Cercophora newfieldiana</name>
    <dbReference type="NCBI Taxonomy" id="92897"/>
    <lineage>
        <taxon>Eukaryota</taxon>
        <taxon>Fungi</taxon>
        <taxon>Dikarya</taxon>
        <taxon>Ascomycota</taxon>
        <taxon>Pezizomycotina</taxon>
        <taxon>Sordariomycetes</taxon>
        <taxon>Sordariomycetidae</taxon>
        <taxon>Sordariales</taxon>
        <taxon>Lasiosphaeriaceae</taxon>
        <taxon>Cercophora</taxon>
    </lineage>
</organism>
<keyword evidence="2" id="KW-0472">Membrane</keyword>
<dbReference type="Proteomes" id="UP001174936">
    <property type="component" value="Unassembled WGS sequence"/>
</dbReference>